<dbReference type="Proteomes" id="UP001299265">
    <property type="component" value="Unassembled WGS sequence"/>
</dbReference>
<dbReference type="SUPFAM" id="SSF52402">
    <property type="entry name" value="Adenine nucleotide alpha hydrolases-like"/>
    <property type="match status" value="1"/>
</dbReference>
<evidence type="ECO:0000259" key="2">
    <source>
        <dbReference type="SMART" id="SM00893"/>
    </source>
</evidence>
<evidence type="ECO:0000313" key="3">
    <source>
        <dbReference type="EMBL" id="MCD2491490.1"/>
    </source>
</evidence>
<dbReference type="InterPro" id="IPR033948">
    <property type="entry name" value="ETF_beta_N"/>
</dbReference>
<name>A0AAP2RII7_9FIRM</name>
<dbReference type="CDD" id="cd01714">
    <property type="entry name" value="ETF_beta"/>
    <property type="match status" value="1"/>
</dbReference>
<evidence type="ECO:0000256" key="1">
    <source>
        <dbReference type="ARBA" id="ARBA00042002"/>
    </source>
</evidence>
<evidence type="ECO:0000313" key="4">
    <source>
        <dbReference type="Proteomes" id="UP001299265"/>
    </source>
</evidence>
<dbReference type="GO" id="GO:0009055">
    <property type="term" value="F:electron transfer activity"/>
    <property type="evidence" value="ECO:0007669"/>
    <property type="project" value="InterPro"/>
</dbReference>
<gene>
    <name evidence="3" type="ORF">LQE92_02460</name>
</gene>
<dbReference type="Gene3D" id="3.40.50.620">
    <property type="entry name" value="HUPs"/>
    <property type="match status" value="1"/>
</dbReference>
<dbReference type="InterPro" id="IPR014730">
    <property type="entry name" value="ETF_a/b_N"/>
</dbReference>
<dbReference type="PANTHER" id="PTHR21294">
    <property type="entry name" value="ELECTRON TRANSFER FLAVOPROTEIN BETA-SUBUNIT"/>
    <property type="match status" value="1"/>
</dbReference>
<dbReference type="SMART" id="SM00893">
    <property type="entry name" value="ETF"/>
    <property type="match status" value="1"/>
</dbReference>
<dbReference type="Pfam" id="PF01012">
    <property type="entry name" value="ETF"/>
    <property type="match status" value="1"/>
</dbReference>
<comment type="caution">
    <text evidence="3">The sequence shown here is derived from an EMBL/GenBank/DDBJ whole genome shotgun (WGS) entry which is preliminary data.</text>
</comment>
<dbReference type="InterPro" id="IPR014729">
    <property type="entry name" value="Rossmann-like_a/b/a_fold"/>
</dbReference>
<dbReference type="PIRSF" id="PIRSF000090">
    <property type="entry name" value="Beta-ETF"/>
    <property type="match status" value="1"/>
</dbReference>
<protein>
    <recommendedName>
        <fullName evidence="1">Electron transfer flavoprotein small subunit</fullName>
    </recommendedName>
</protein>
<dbReference type="AlphaFoldDB" id="A0AAP2RII7"/>
<sequence>MKIVVCIKQVPAASNVEIDPESGTLKRAGSESKTNPYDLFALEAALRLREKLGGTVTALTMGPPQAEEMMRDAYSMGIDHAVILSDKKFAGSDVLATSYTLSQGITALGEFDLILCGKQTTDGDTAQIGPALAEHLHLPHTAWAGEICEASDTYIRVRQKLSAVTQVSEMNYPCVITVDKDLVVPRLPSWKLKKAAEGRPVRFMTFQDLPDQDMTRYGLIGSPTTVERIFPPEKSASRIYVDGTPEEKAGKLYEVLKKAKFLQAGGK</sequence>
<reference evidence="3 4" key="1">
    <citation type="submission" date="2021-11" db="EMBL/GenBank/DDBJ databases">
        <title>Lacrimispora sp. nov. NSJ-141 isolated from human feces.</title>
        <authorList>
            <person name="Abdugheni R."/>
        </authorList>
    </citation>
    <scope>NUCLEOTIDE SEQUENCE [LARGE SCALE GENOMIC DNA]</scope>
    <source>
        <strain evidence="3 4">NSJ-141</strain>
    </source>
</reference>
<dbReference type="PANTHER" id="PTHR21294:SF17">
    <property type="entry name" value="PROTEIN FIXA"/>
    <property type="match status" value="1"/>
</dbReference>
<organism evidence="3 4">
    <name type="scientific">Lientehia hominis</name>
    <dbReference type="NCBI Taxonomy" id="2897778"/>
    <lineage>
        <taxon>Bacteria</taxon>
        <taxon>Bacillati</taxon>
        <taxon>Bacillota</taxon>
        <taxon>Clostridia</taxon>
        <taxon>Lachnospirales</taxon>
        <taxon>Lachnospiraceae</taxon>
        <taxon>Lientehia</taxon>
    </lineage>
</organism>
<proteinExistence type="predicted"/>
<dbReference type="RefSeq" id="WP_231061419.1">
    <property type="nucleotide sequence ID" value="NZ_JAJNOR010000001.1"/>
</dbReference>
<dbReference type="EMBL" id="JAJNOR010000001">
    <property type="protein sequence ID" value="MCD2491490.1"/>
    <property type="molecule type" value="Genomic_DNA"/>
</dbReference>
<feature type="domain" description="Electron transfer flavoprotein alpha/beta-subunit N-terminal" evidence="2">
    <location>
        <begin position="22"/>
        <end position="213"/>
    </location>
</feature>
<accession>A0AAP2RII7</accession>
<keyword evidence="4" id="KW-1185">Reference proteome</keyword>
<dbReference type="InterPro" id="IPR012255">
    <property type="entry name" value="ETF_b"/>
</dbReference>